<sequence>MSQATGQSTESGAPERNRRRVLQGVVSSAKMDKTITVKVERRFAHPKYGKFVRSHKKYHAHDESSTAAVGDTVEIMATRPLSKLKRWRLIRIVEANRLATTSNVEGEELAKELAMSAKKKEAGAADAAGTNGGGDQ</sequence>
<dbReference type="GO" id="GO:0022627">
    <property type="term" value="C:cytosolic small ribosomal subunit"/>
    <property type="evidence" value="ECO:0007669"/>
    <property type="project" value="UniProtKB-UniRule"/>
</dbReference>
<keyword evidence="9" id="KW-1185">Reference proteome</keyword>
<gene>
    <name evidence="6 8" type="primary">rpsQ</name>
    <name evidence="8" type="ORF">Pla163_29210</name>
</gene>
<evidence type="ECO:0000256" key="4">
    <source>
        <dbReference type="ARBA" id="ARBA00022980"/>
    </source>
</evidence>
<dbReference type="SUPFAM" id="SSF50249">
    <property type="entry name" value="Nucleic acid-binding proteins"/>
    <property type="match status" value="1"/>
</dbReference>
<dbReference type="GO" id="GO:0006412">
    <property type="term" value="P:translation"/>
    <property type="evidence" value="ECO:0007669"/>
    <property type="project" value="UniProtKB-UniRule"/>
</dbReference>
<reference evidence="8 9" key="1">
    <citation type="submission" date="2019-02" db="EMBL/GenBank/DDBJ databases">
        <title>Deep-cultivation of Planctomycetes and their phenomic and genomic characterization uncovers novel biology.</title>
        <authorList>
            <person name="Wiegand S."/>
            <person name="Jogler M."/>
            <person name="Boedeker C."/>
            <person name="Pinto D."/>
            <person name="Vollmers J."/>
            <person name="Rivas-Marin E."/>
            <person name="Kohn T."/>
            <person name="Peeters S.H."/>
            <person name="Heuer A."/>
            <person name="Rast P."/>
            <person name="Oberbeckmann S."/>
            <person name="Bunk B."/>
            <person name="Jeske O."/>
            <person name="Meyerdierks A."/>
            <person name="Storesund J.E."/>
            <person name="Kallscheuer N."/>
            <person name="Luecker S."/>
            <person name="Lage O.M."/>
            <person name="Pohl T."/>
            <person name="Merkel B.J."/>
            <person name="Hornburger P."/>
            <person name="Mueller R.-W."/>
            <person name="Bruemmer F."/>
            <person name="Labrenz M."/>
            <person name="Spormann A.M."/>
            <person name="Op den Camp H."/>
            <person name="Overmann J."/>
            <person name="Amann R."/>
            <person name="Jetten M.S.M."/>
            <person name="Mascher T."/>
            <person name="Medema M.H."/>
            <person name="Devos D.P."/>
            <person name="Kaster A.-K."/>
            <person name="Ovreas L."/>
            <person name="Rohde M."/>
            <person name="Galperin M.Y."/>
            <person name="Jogler C."/>
        </authorList>
    </citation>
    <scope>NUCLEOTIDE SEQUENCE [LARGE SCALE GENOMIC DNA]</scope>
    <source>
        <strain evidence="8 9">Pla163</strain>
    </source>
</reference>
<keyword evidence="3 6" id="KW-0694">RNA-binding</keyword>
<accession>A0A518D2U6</accession>
<evidence type="ECO:0000313" key="9">
    <source>
        <dbReference type="Proteomes" id="UP000319342"/>
    </source>
</evidence>
<dbReference type="OrthoDB" id="9811714at2"/>
<feature type="region of interest" description="Disordered" evidence="7">
    <location>
        <begin position="117"/>
        <end position="136"/>
    </location>
</feature>
<comment type="subunit">
    <text evidence="6">Part of the 30S ribosomal subunit.</text>
</comment>
<dbReference type="GO" id="GO:0019843">
    <property type="term" value="F:rRNA binding"/>
    <property type="evidence" value="ECO:0007669"/>
    <property type="project" value="UniProtKB-UniRule"/>
</dbReference>
<dbReference type="InterPro" id="IPR019984">
    <property type="entry name" value="Ribosomal_uS17_bact/chlr"/>
</dbReference>
<keyword evidence="2 6" id="KW-0699">rRNA-binding</keyword>
<evidence type="ECO:0000256" key="6">
    <source>
        <dbReference type="HAMAP-Rule" id="MF_01345"/>
    </source>
</evidence>
<proteinExistence type="inferred from homology"/>
<dbReference type="Proteomes" id="UP000319342">
    <property type="component" value="Chromosome"/>
</dbReference>
<evidence type="ECO:0000256" key="1">
    <source>
        <dbReference type="ARBA" id="ARBA00010254"/>
    </source>
</evidence>
<feature type="compositionally biased region" description="Polar residues" evidence="7">
    <location>
        <begin position="1"/>
        <end position="11"/>
    </location>
</feature>
<dbReference type="NCBIfam" id="TIGR03635">
    <property type="entry name" value="uS17_bact"/>
    <property type="match status" value="1"/>
</dbReference>
<comment type="similarity">
    <text evidence="1 6">Belongs to the universal ribosomal protein uS17 family.</text>
</comment>
<evidence type="ECO:0000256" key="2">
    <source>
        <dbReference type="ARBA" id="ARBA00022730"/>
    </source>
</evidence>
<protein>
    <recommendedName>
        <fullName evidence="6">Small ribosomal subunit protein uS17</fullName>
    </recommendedName>
</protein>
<dbReference type="NCBIfam" id="NF004123">
    <property type="entry name" value="PRK05610.1"/>
    <property type="match status" value="1"/>
</dbReference>
<evidence type="ECO:0000313" key="8">
    <source>
        <dbReference type="EMBL" id="QDU85784.1"/>
    </source>
</evidence>
<dbReference type="InterPro" id="IPR000266">
    <property type="entry name" value="Ribosomal_uS17"/>
</dbReference>
<dbReference type="Gene3D" id="2.40.50.140">
    <property type="entry name" value="Nucleic acid-binding proteins"/>
    <property type="match status" value="1"/>
</dbReference>
<comment type="function">
    <text evidence="6">One of the primary rRNA binding proteins, it binds specifically to the 5'-end of 16S ribosomal RNA.</text>
</comment>
<keyword evidence="4 6" id="KW-0689">Ribosomal protein</keyword>
<name>A0A518D2U6_9BACT</name>
<dbReference type="HAMAP" id="MF_01345_B">
    <property type="entry name" value="Ribosomal_uS17_B"/>
    <property type="match status" value="1"/>
</dbReference>
<evidence type="ECO:0000256" key="3">
    <source>
        <dbReference type="ARBA" id="ARBA00022884"/>
    </source>
</evidence>
<dbReference type="PRINTS" id="PR00973">
    <property type="entry name" value="RIBOSOMALS17"/>
</dbReference>
<dbReference type="Pfam" id="PF00366">
    <property type="entry name" value="Ribosomal_S17"/>
    <property type="match status" value="1"/>
</dbReference>
<dbReference type="EMBL" id="CP036290">
    <property type="protein sequence ID" value="QDU85784.1"/>
    <property type="molecule type" value="Genomic_DNA"/>
</dbReference>
<evidence type="ECO:0000256" key="7">
    <source>
        <dbReference type="SAM" id="MobiDB-lite"/>
    </source>
</evidence>
<feature type="region of interest" description="Disordered" evidence="7">
    <location>
        <begin position="1"/>
        <end position="21"/>
    </location>
</feature>
<dbReference type="CDD" id="cd00364">
    <property type="entry name" value="Ribosomal_uS17"/>
    <property type="match status" value="1"/>
</dbReference>
<dbReference type="PANTHER" id="PTHR10744:SF1">
    <property type="entry name" value="SMALL RIBOSOMAL SUBUNIT PROTEIN US17M"/>
    <property type="match status" value="1"/>
</dbReference>
<dbReference type="AlphaFoldDB" id="A0A518D2U6"/>
<dbReference type="InterPro" id="IPR012340">
    <property type="entry name" value="NA-bd_OB-fold"/>
</dbReference>
<organism evidence="8 9">
    <name type="scientific">Rohdeia mirabilis</name>
    <dbReference type="NCBI Taxonomy" id="2528008"/>
    <lineage>
        <taxon>Bacteria</taxon>
        <taxon>Pseudomonadati</taxon>
        <taxon>Planctomycetota</taxon>
        <taxon>Planctomycetia</taxon>
        <taxon>Planctomycetia incertae sedis</taxon>
        <taxon>Rohdeia</taxon>
    </lineage>
</organism>
<dbReference type="PANTHER" id="PTHR10744">
    <property type="entry name" value="40S RIBOSOMAL PROTEIN S11 FAMILY MEMBER"/>
    <property type="match status" value="1"/>
</dbReference>
<dbReference type="GO" id="GO:0003735">
    <property type="term" value="F:structural constituent of ribosome"/>
    <property type="evidence" value="ECO:0007669"/>
    <property type="project" value="UniProtKB-UniRule"/>
</dbReference>
<keyword evidence="5 6" id="KW-0687">Ribonucleoprotein</keyword>
<evidence type="ECO:0000256" key="5">
    <source>
        <dbReference type="ARBA" id="ARBA00023274"/>
    </source>
</evidence>